<dbReference type="STRING" id="29367.CLPUN_05630"/>
<dbReference type="PANTHER" id="PTHR30363:SF44">
    <property type="entry name" value="AGA OPERON TRANSCRIPTIONAL REPRESSOR-RELATED"/>
    <property type="match status" value="1"/>
</dbReference>
<dbReference type="SUPFAM" id="SSF100950">
    <property type="entry name" value="NagB/RpiA/CoA transferase-like"/>
    <property type="match status" value="1"/>
</dbReference>
<dbReference type="InterPro" id="IPR037171">
    <property type="entry name" value="NagB/RpiA_transferase-like"/>
</dbReference>
<keyword evidence="2" id="KW-0238">DNA-binding</keyword>
<feature type="domain" description="HTH deoR-type" evidence="4">
    <location>
        <begin position="3"/>
        <end position="58"/>
    </location>
</feature>
<dbReference type="InterPro" id="IPR014036">
    <property type="entry name" value="DeoR-like_C"/>
</dbReference>
<dbReference type="PRINTS" id="PR00037">
    <property type="entry name" value="HTHLACR"/>
</dbReference>
<dbReference type="InterPro" id="IPR018356">
    <property type="entry name" value="Tscrpt_reg_HTH_DeoR_CS"/>
</dbReference>
<name>A0A1S8TWC2_9CLOT</name>
<dbReference type="InterPro" id="IPR036390">
    <property type="entry name" value="WH_DNA-bd_sf"/>
</dbReference>
<dbReference type="OrthoDB" id="9797223at2"/>
<dbReference type="RefSeq" id="WP_077845854.1">
    <property type="nucleotide sequence ID" value="NZ_LZZM01000032.1"/>
</dbReference>
<dbReference type="Pfam" id="PF08220">
    <property type="entry name" value="HTH_DeoR"/>
    <property type="match status" value="1"/>
</dbReference>
<evidence type="ECO:0000256" key="3">
    <source>
        <dbReference type="ARBA" id="ARBA00023163"/>
    </source>
</evidence>
<organism evidence="5 6">
    <name type="scientific">Clostridium puniceum</name>
    <dbReference type="NCBI Taxonomy" id="29367"/>
    <lineage>
        <taxon>Bacteria</taxon>
        <taxon>Bacillati</taxon>
        <taxon>Bacillota</taxon>
        <taxon>Clostridia</taxon>
        <taxon>Eubacteriales</taxon>
        <taxon>Clostridiaceae</taxon>
        <taxon>Clostridium</taxon>
    </lineage>
</organism>
<evidence type="ECO:0000259" key="4">
    <source>
        <dbReference type="PROSITE" id="PS51000"/>
    </source>
</evidence>
<dbReference type="GO" id="GO:0003677">
    <property type="term" value="F:DNA binding"/>
    <property type="evidence" value="ECO:0007669"/>
    <property type="project" value="UniProtKB-KW"/>
</dbReference>
<evidence type="ECO:0000313" key="6">
    <source>
        <dbReference type="Proteomes" id="UP000190890"/>
    </source>
</evidence>
<dbReference type="PROSITE" id="PS00894">
    <property type="entry name" value="HTH_DEOR_1"/>
    <property type="match status" value="1"/>
</dbReference>
<dbReference type="SMART" id="SM01134">
    <property type="entry name" value="DeoRC"/>
    <property type="match status" value="1"/>
</dbReference>
<dbReference type="EMBL" id="LZZM01000032">
    <property type="protein sequence ID" value="OOM82067.1"/>
    <property type="molecule type" value="Genomic_DNA"/>
</dbReference>
<gene>
    <name evidence="5" type="primary">srlR_1</name>
    <name evidence="5" type="ORF">CLPUN_05630</name>
</gene>
<dbReference type="SMART" id="SM00420">
    <property type="entry name" value="HTH_DEOR"/>
    <property type="match status" value="1"/>
</dbReference>
<evidence type="ECO:0000313" key="5">
    <source>
        <dbReference type="EMBL" id="OOM82067.1"/>
    </source>
</evidence>
<dbReference type="SUPFAM" id="SSF46785">
    <property type="entry name" value="Winged helix' DNA-binding domain"/>
    <property type="match status" value="1"/>
</dbReference>
<dbReference type="Gene3D" id="1.10.10.10">
    <property type="entry name" value="Winged helix-like DNA-binding domain superfamily/Winged helix DNA-binding domain"/>
    <property type="match status" value="1"/>
</dbReference>
<evidence type="ECO:0000256" key="2">
    <source>
        <dbReference type="ARBA" id="ARBA00023125"/>
    </source>
</evidence>
<dbReference type="InterPro" id="IPR001034">
    <property type="entry name" value="DeoR_HTH"/>
</dbReference>
<evidence type="ECO:0000256" key="1">
    <source>
        <dbReference type="ARBA" id="ARBA00023015"/>
    </source>
</evidence>
<dbReference type="PROSITE" id="PS51000">
    <property type="entry name" value="HTH_DEOR_2"/>
    <property type="match status" value="1"/>
</dbReference>
<sequence>MRAKERLSIIKQLVTNNKKIFVSELSDKLDVTEETIRRDLEKLESEGIVTRTYGGAVLNTEGSFDGVNFYNRATINLEEKQKIAIKAMELLKNKTTIAADSSSTVIETLKLIRNRKDVVLLTNSTEVLREFTQSELTIVSTGGIFNKNSLSLQGSMAKDMIKRYNVDILLMSCKGLDKEKGALDSNEVEVEFKKVLVKQASEVALLVDHTKFDRSAFMQLVDFKNIDYIVTDKCPDDIWVQFFEENKIQVLY</sequence>
<dbReference type="Pfam" id="PF00455">
    <property type="entry name" value="DeoRC"/>
    <property type="match status" value="1"/>
</dbReference>
<dbReference type="PANTHER" id="PTHR30363">
    <property type="entry name" value="HTH-TYPE TRANSCRIPTIONAL REGULATOR SRLR-RELATED"/>
    <property type="match status" value="1"/>
</dbReference>
<comment type="caution">
    <text evidence="5">The sequence shown here is derived from an EMBL/GenBank/DDBJ whole genome shotgun (WGS) entry which is preliminary data.</text>
</comment>
<dbReference type="Gene3D" id="3.40.50.1360">
    <property type="match status" value="1"/>
</dbReference>
<keyword evidence="1" id="KW-0805">Transcription regulation</keyword>
<reference evidence="5 6" key="1">
    <citation type="submission" date="2016-05" db="EMBL/GenBank/DDBJ databases">
        <title>Microbial solvent formation.</title>
        <authorList>
            <person name="Poehlein A."/>
            <person name="Montoya Solano J.D."/>
            <person name="Flitsch S."/>
            <person name="Krabben P."/>
            <person name="Duerre P."/>
            <person name="Daniel R."/>
        </authorList>
    </citation>
    <scope>NUCLEOTIDE SEQUENCE [LARGE SCALE GENOMIC DNA]</scope>
    <source>
        <strain evidence="5 6">DSM 2619</strain>
    </source>
</reference>
<dbReference type="Proteomes" id="UP000190890">
    <property type="component" value="Unassembled WGS sequence"/>
</dbReference>
<accession>A0A1S8TWC2</accession>
<dbReference type="InterPro" id="IPR036388">
    <property type="entry name" value="WH-like_DNA-bd_sf"/>
</dbReference>
<proteinExistence type="predicted"/>
<protein>
    <submittedName>
        <fullName evidence="5">Glucitol operon repressor</fullName>
    </submittedName>
</protein>
<keyword evidence="3" id="KW-0804">Transcription</keyword>
<keyword evidence="6" id="KW-1185">Reference proteome</keyword>
<dbReference type="AlphaFoldDB" id="A0A1S8TWC2"/>
<dbReference type="InterPro" id="IPR050313">
    <property type="entry name" value="Carb_Metab_HTH_regulators"/>
</dbReference>
<dbReference type="GO" id="GO:0003700">
    <property type="term" value="F:DNA-binding transcription factor activity"/>
    <property type="evidence" value="ECO:0007669"/>
    <property type="project" value="InterPro"/>
</dbReference>